<dbReference type="AlphaFoldDB" id="A0A4U0S3P5"/>
<dbReference type="RefSeq" id="WP_136728788.1">
    <property type="nucleotide sequence ID" value="NZ_SUMC01000061.1"/>
</dbReference>
<dbReference type="OrthoDB" id="5185819at2"/>
<reference evidence="1 2" key="1">
    <citation type="submission" date="2019-04" db="EMBL/GenBank/DDBJ databases">
        <title>Streptomyces oryziradicis sp. nov., a novel actinomycete isolated from rhizosphere soil of rice (Oryza sativa L.).</title>
        <authorList>
            <person name="Li C."/>
        </authorList>
    </citation>
    <scope>NUCLEOTIDE SEQUENCE [LARGE SCALE GENOMIC DNA]</scope>
    <source>
        <strain evidence="1 2">NEAU-C40</strain>
    </source>
</reference>
<evidence type="ECO:0000313" key="2">
    <source>
        <dbReference type="Proteomes" id="UP000305778"/>
    </source>
</evidence>
<protein>
    <recommendedName>
        <fullName evidence="3">Mycothiol-dependent maleylpyruvate isomerase metal-binding domain-containing protein</fullName>
    </recommendedName>
</protein>
<dbReference type="InterPro" id="IPR034660">
    <property type="entry name" value="DinB/YfiT-like"/>
</dbReference>
<accession>A0A4U0S3P5</accession>
<name>A0A4U0S3P5_9ACTN</name>
<sequence>MTGTSHPLDLLTRAAEVMSASLHGAAQVMPTRPTPCTEWDLGTLVHHVSDSVAALTELISGATPCPGPKGDCTQVQFEIRRLLQAVSRSPCDRPDIGLTALTGAFELTVHAWDVNESTGRRAPLPADLVSTLLTFAPVVLGNVEREGLFDSSYPPSSDQCTDTDRLLAMFGRKGEIVR</sequence>
<proteinExistence type="predicted"/>
<comment type="caution">
    <text evidence="1">The sequence shown here is derived from an EMBL/GenBank/DDBJ whole genome shotgun (WGS) entry which is preliminary data.</text>
</comment>
<dbReference type="Proteomes" id="UP000305778">
    <property type="component" value="Unassembled WGS sequence"/>
</dbReference>
<dbReference type="Gene3D" id="1.20.120.450">
    <property type="entry name" value="dinb family like domain"/>
    <property type="match status" value="1"/>
</dbReference>
<evidence type="ECO:0008006" key="3">
    <source>
        <dbReference type="Google" id="ProtNLM"/>
    </source>
</evidence>
<dbReference type="SUPFAM" id="SSF109854">
    <property type="entry name" value="DinB/YfiT-like putative metalloenzymes"/>
    <property type="match status" value="1"/>
</dbReference>
<dbReference type="EMBL" id="SUMC01000061">
    <property type="protein sequence ID" value="TKA02903.1"/>
    <property type="molecule type" value="Genomic_DNA"/>
</dbReference>
<keyword evidence="2" id="KW-1185">Reference proteome</keyword>
<organism evidence="1 2">
    <name type="scientific">Actinacidiphila oryziradicis</name>
    <dbReference type="NCBI Taxonomy" id="2571141"/>
    <lineage>
        <taxon>Bacteria</taxon>
        <taxon>Bacillati</taxon>
        <taxon>Actinomycetota</taxon>
        <taxon>Actinomycetes</taxon>
        <taxon>Kitasatosporales</taxon>
        <taxon>Streptomycetaceae</taxon>
        <taxon>Actinacidiphila</taxon>
    </lineage>
</organism>
<gene>
    <name evidence="1" type="ORF">FCI23_38350</name>
</gene>
<evidence type="ECO:0000313" key="1">
    <source>
        <dbReference type="EMBL" id="TKA02903.1"/>
    </source>
</evidence>